<dbReference type="EMBL" id="BAABAH010000001">
    <property type="protein sequence ID" value="GAA3802766.1"/>
    <property type="molecule type" value="Genomic_DNA"/>
</dbReference>
<accession>A0ABP7HU47</accession>
<evidence type="ECO:0000313" key="2">
    <source>
        <dbReference type="EMBL" id="GAA3802766.1"/>
    </source>
</evidence>
<feature type="domain" description="DUF427" evidence="1">
    <location>
        <begin position="47"/>
        <end position="139"/>
    </location>
</feature>
<reference evidence="3" key="1">
    <citation type="journal article" date="2019" name="Int. J. Syst. Evol. Microbiol.">
        <title>The Global Catalogue of Microorganisms (GCM) 10K type strain sequencing project: providing services to taxonomists for standard genome sequencing and annotation.</title>
        <authorList>
            <consortium name="The Broad Institute Genomics Platform"/>
            <consortium name="The Broad Institute Genome Sequencing Center for Infectious Disease"/>
            <person name="Wu L."/>
            <person name="Ma J."/>
        </authorList>
    </citation>
    <scope>NUCLEOTIDE SEQUENCE [LARGE SCALE GENOMIC DNA]</scope>
    <source>
        <strain evidence="3">JCM 16953</strain>
    </source>
</reference>
<dbReference type="InterPro" id="IPR007361">
    <property type="entry name" value="DUF427"/>
</dbReference>
<evidence type="ECO:0000259" key="1">
    <source>
        <dbReference type="Pfam" id="PF04248"/>
    </source>
</evidence>
<sequence length="146" mass="16146">MGGCYPGPRVVNQVGAVRRATVTDVRKPRLTPGPSHPITVTANPRRVTVRVAGRTIADTSRAQTLQESSYPAVLYVPREDADLTLLEPTDHRTYCPYKGDASYFSIRTEDGTVKNAVWSYETPYDAVPEIAGHLAFYPDKVEVTEH</sequence>
<proteinExistence type="predicted"/>
<protein>
    <submittedName>
        <fullName evidence="2">DUF427 domain-containing protein</fullName>
    </submittedName>
</protein>
<evidence type="ECO:0000313" key="3">
    <source>
        <dbReference type="Proteomes" id="UP001501821"/>
    </source>
</evidence>
<dbReference type="PANTHER" id="PTHR34310:SF9">
    <property type="entry name" value="BLR5716 PROTEIN"/>
    <property type="match status" value="1"/>
</dbReference>
<dbReference type="Proteomes" id="UP001501821">
    <property type="component" value="Unassembled WGS sequence"/>
</dbReference>
<gene>
    <name evidence="2" type="ORF">GCM10022242_02190</name>
</gene>
<organism evidence="2 3">
    <name type="scientific">Nocardioides panacisoli</name>
    <dbReference type="NCBI Taxonomy" id="627624"/>
    <lineage>
        <taxon>Bacteria</taxon>
        <taxon>Bacillati</taxon>
        <taxon>Actinomycetota</taxon>
        <taxon>Actinomycetes</taxon>
        <taxon>Propionibacteriales</taxon>
        <taxon>Nocardioidaceae</taxon>
        <taxon>Nocardioides</taxon>
    </lineage>
</organism>
<dbReference type="Gene3D" id="2.170.150.40">
    <property type="entry name" value="Domain of unknown function (DUF427)"/>
    <property type="match status" value="1"/>
</dbReference>
<name>A0ABP7HU47_9ACTN</name>
<dbReference type="InterPro" id="IPR038694">
    <property type="entry name" value="DUF427_sf"/>
</dbReference>
<keyword evidence="3" id="KW-1185">Reference proteome</keyword>
<dbReference type="PANTHER" id="PTHR34310">
    <property type="entry name" value="DUF427 DOMAIN PROTEIN (AFU_ORTHOLOGUE AFUA_3G02220)"/>
    <property type="match status" value="1"/>
</dbReference>
<dbReference type="Pfam" id="PF04248">
    <property type="entry name" value="NTP_transf_9"/>
    <property type="match status" value="1"/>
</dbReference>
<comment type="caution">
    <text evidence="2">The sequence shown here is derived from an EMBL/GenBank/DDBJ whole genome shotgun (WGS) entry which is preliminary data.</text>
</comment>